<evidence type="ECO:0000313" key="5">
    <source>
        <dbReference type="Proteomes" id="UP000245783"/>
    </source>
</evidence>
<dbReference type="GeneID" id="37037453"/>
<dbReference type="PROSITE" id="PS50213">
    <property type="entry name" value="FAS1"/>
    <property type="match status" value="2"/>
</dbReference>
<dbReference type="GO" id="GO:0016236">
    <property type="term" value="P:macroautophagy"/>
    <property type="evidence" value="ECO:0007669"/>
    <property type="project" value="TreeGrafter"/>
</dbReference>
<dbReference type="InterPro" id="IPR000782">
    <property type="entry name" value="FAS1_domain"/>
</dbReference>
<dbReference type="RefSeq" id="XP_025372309.1">
    <property type="nucleotide sequence ID" value="XM_025515583.1"/>
</dbReference>
<feature type="signal peptide" evidence="2">
    <location>
        <begin position="1"/>
        <end position="19"/>
    </location>
</feature>
<proteinExistence type="predicted"/>
<dbReference type="GO" id="GO:0000329">
    <property type="term" value="C:fungal-type vacuole membrane"/>
    <property type="evidence" value="ECO:0007669"/>
    <property type="project" value="TreeGrafter"/>
</dbReference>
<feature type="chain" id="PRO_5016321837" evidence="2">
    <location>
        <begin position="20"/>
        <end position="392"/>
    </location>
</feature>
<feature type="region of interest" description="Disordered" evidence="1">
    <location>
        <begin position="330"/>
        <end position="368"/>
    </location>
</feature>
<sequence>MKFLAALSIALATASSVAAQAVGGDFSEQVLSALRSNGLTSLADAVAANPAVVVALQSPGNKTVLAPTNQALESAGDLPEGDALVNLLSYHVLNGSYTNDRIDDGPLLARTLLTSGVELPGNASQVVILDSQGDDDNERSFVKGNTANVTFANGTDGPVVGSIRVQPIETVLTPPGTLSSVLGEVEGASAAVEAFNGADLVTALSNTRGITIFVPNNAAFQAVQANISSAPQEAQLAVLRNHVINGTTIYSPQIDEDAGDNTVEDGLRQYSRATSASGQELRFVEEDDNVFVETEGARARIVRSDLLFANGVAHVIDGVLFNTNTNQTAADDAEEEGNNNAGGGSSGGNTGAGGGSGGGSGSSPDGALSGATASMTVASLCAAVIAGALTLA</sequence>
<evidence type="ECO:0000256" key="1">
    <source>
        <dbReference type="SAM" id="MobiDB-lite"/>
    </source>
</evidence>
<dbReference type="EMBL" id="KZ819357">
    <property type="protein sequence ID" value="PWN45149.1"/>
    <property type="molecule type" value="Genomic_DNA"/>
</dbReference>
<dbReference type="PANTHER" id="PTHR10900:SF122">
    <property type="entry name" value="FAS1 DOMAIN-CONTAINING PROTEIN"/>
    <property type="match status" value="1"/>
</dbReference>
<protein>
    <submittedName>
        <fullName evidence="4">FAS1 domain-containing protein</fullName>
    </submittedName>
</protein>
<dbReference type="GO" id="GO:0005615">
    <property type="term" value="C:extracellular space"/>
    <property type="evidence" value="ECO:0007669"/>
    <property type="project" value="TreeGrafter"/>
</dbReference>
<evidence type="ECO:0000259" key="3">
    <source>
        <dbReference type="PROSITE" id="PS50213"/>
    </source>
</evidence>
<accession>A0A316W5M1</accession>
<dbReference type="SUPFAM" id="SSF82153">
    <property type="entry name" value="FAS1 domain"/>
    <property type="match status" value="2"/>
</dbReference>
<dbReference type="InterPro" id="IPR050904">
    <property type="entry name" value="Adhesion/Biosynth-related"/>
</dbReference>
<dbReference type="SMART" id="SM00554">
    <property type="entry name" value="FAS1"/>
    <property type="match status" value="2"/>
</dbReference>
<dbReference type="AlphaFoldDB" id="A0A316W5M1"/>
<feature type="domain" description="FAS1" evidence="3">
    <location>
        <begin position="175"/>
        <end position="320"/>
    </location>
</feature>
<dbReference type="Proteomes" id="UP000245783">
    <property type="component" value="Unassembled WGS sequence"/>
</dbReference>
<dbReference type="OrthoDB" id="286301at2759"/>
<feature type="domain" description="FAS1" evidence="3">
    <location>
        <begin position="27"/>
        <end position="97"/>
    </location>
</feature>
<evidence type="ECO:0000256" key="2">
    <source>
        <dbReference type="SAM" id="SignalP"/>
    </source>
</evidence>
<name>A0A316W5M1_9BASI</name>
<dbReference type="STRING" id="1522189.A0A316W5M1"/>
<dbReference type="Pfam" id="PF02469">
    <property type="entry name" value="Fasciclin"/>
    <property type="match status" value="2"/>
</dbReference>
<keyword evidence="2" id="KW-0732">Signal</keyword>
<dbReference type="Gene3D" id="2.30.180.10">
    <property type="entry name" value="FAS1 domain"/>
    <property type="match status" value="2"/>
</dbReference>
<dbReference type="PANTHER" id="PTHR10900">
    <property type="entry name" value="PERIOSTIN-RELATED"/>
    <property type="match status" value="1"/>
</dbReference>
<evidence type="ECO:0000313" key="4">
    <source>
        <dbReference type="EMBL" id="PWN45149.1"/>
    </source>
</evidence>
<dbReference type="InterPro" id="IPR036378">
    <property type="entry name" value="FAS1_dom_sf"/>
</dbReference>
<dbReference type="InParanoid" id="A0A316W5M1"/>
<keyword evidence="5" id="KW-1185">Reference proteome</keyword>
<gene>
    <name evidence="4" type="ORF">IE81DRAFT_339732</name>
</gene>
<reference evidence="4 5" key="1">
    <citation type="journal article" date="2018" name="Mol. Biol. Evol.">
        <title>Broad Genomic Sampling Reveals a Smut Pathogenic Ancestry of the Fungal Clade Ustilaginomycotina.</title>
        <authorList>
            <person name="Kijpornyongpan T."/>
            <person name="Mondo S.J."/>
            <person name="Barry K."/>
            <person name="Sandor L."/>
            <person name="Lee J."/>
            <person name="Lipzen A."/>
            <person name="Pangilinan J."/>
            <person name="LaButti K."/>
            <person name="Hainaut M."/>
            <person name="Henrissat B."/>
            <person name="Grigoriev I.V."/>
            <person name="Spatafora J.W."/>
            <person name="Aime M.C."/>
        </authorList>
    </citation>
    <scope>NUCLEOTIDE SEQUENCE [LARGE SCALE GENOMIC DNA]</scope>
    <source>
        <strain evidence="4 5">MCA 4658</strain>
    </source>
</reference>
<organism evidence="4 5">
    <name type="scientific">Ceraceosorus guamensis</name>
    <dbReference type="NCBI Taxonomy" id="1522189"/>
    <lineage>
        <taxon>Eukaryota</taxon>
        <taxon>Fungi</taxon>
        <taxon>Dikarya</taxon>
        <taxon>Basidiomycota</taxon>
        <taxon>Ustilaginomycotina</taxon>
        <taxon>Exobasidiomycetes</taxon>
        <taxon>Ceraceosorales</taxon>
        <taxon>Ceraceosoraceae</taxon>
        <taxon>Ceraceosorus</taxon>
    </lineage>
</organism>
<feature type="compositionally biased region" description="Gly residues" evidence="1">
    <location>
        <begin position="340"/>
        <end position="361"/>
    </location>
</feature>